<dbReference type="Pfam" id="PF01381">
    <property type="entry name" value="HTH_3"/>
    <property type="match status" value="1"/>
</dbReference>
<keyword evidence="2" id="KW-0812">Transmembrane</keyword>
<dbReference type="eggNOG" id="COG1396">
    <property type="taxonomic scope" value="Bacteria"/>
</dbReference>
<dbReference type="Proteomes" id="UP000004754">
    <property type="component" value="Unassembled WGS sequence"/>
</dbReference>
<keyword evidence="5" id="KW-1185">Reference proteome</keyword>
<comment type="caution">
    <text evidence="4">The sequence shown here is derived from an EMBL/GenBank/DDBJ whole genome shotgun (WGS) entry which is preliminary data.</text>
</comment>
<evidence type="ECO:0000313" key="5">
    <source>
        <dbReference type="Proteomes" id="UP000004754"/>
    </source>
</evidence>
<dbReference type="SUPFAM" id="SSF47413">
    <property type="entry name" value="lambda repressor-like DNA-binding domains"/>
    <property type="match status" value="1"/>
</dbReference>
<dbReference type="SMART" id="SM00530">
    <property type="entry name" value="HTH_XRE"/>
    <property type="match status" value="1"/>
</dbReference>
<reference evidence="4 5" key="1">
    <citation type="submission" date="2010-12" db="EMBL/GenBank/DDBJ databases">
        <authorList>
            <person name="Muzny D."/>
            <person name="Qin X."/>
            <person name="Deng J."/>
            <person name="Jiang H."/>
            <person name="Liu Y."/>
            <person name="Qu J."/>
            <person name="Song X.-Z."/>
            <person name="Zhang L."/>
            <person name="Thornton R."/>
            <person name="Coyle M."/>
            <person name="Francisco L."/>
            <person name="Jackson L."/>
            <person name="Javaid M."/>
            <person name="Korchina V."/>
            <person name="Kovar C."/>
            <person name="Mata R."/>
            <person name="Mathew T."/>
            <person name="Ngo R."/>
            <person name="Nguyen L."/>
            <person name="Nguyen N."/>
            <person name="Okwuonu G."/>
            <person name="Ongeri F."/>
            <person name="Pham C."/>
            <person name="Simmons D."/>
            <person name="Wilczek-Boney K."/>
            <person name="Hale W."/>
            <person name="Jakkamsetti A."/>
            <person name="Pham P."/>
            <person name="Ruth R."/>
            <person name="San Lucas F."/>
            <person name="Warren J."/>
            <person name="Zhang J."/>
            <person name="Zhao Z."/>
            <person name="Zhou C."/>
            <person name="Zhu D."/>
            <person name="Lee S."/>
            <person name="Bess C."/>
            <person name="Blankenburg K."/>
            <person name="Forbes L."/>
            <person name="Fu Q."/>
            <person name="Gubbala S."/>
            <person name="Hirani K."/>
            <person name="Jayaseelan J.C."/>
            <person name="Lara F."/>
            <person name="Munidasa M."/>
            <person name="Palculict T."/>
            <person name="Patil S."/>
            <person name="Pu L.-L."/>
            <person name="Saada N."/>
            <person name="Tang L."/>
            <person name="Weissenberger G."/>
            <person name="Zhu Y."/>
            <person name="Hemphill L."/>
            <person name="Shang Y."/>
            <person name="Youmans B."/>
            <person name="Ayvaz T."/>
            <person name="Ross M."/>
            <person name="Santibanez J."/>
            <person name="Aqrawi P."/>
            <person name="Gross S."/>
            <person name="Joshi V."/>
            <person name="Fowler G."/>
            <person name="Nazareth L."/>
            <person name="Reid J."/>
            <person name="Worley K."/>
            <person name="Petrosino J."/>
            <person name="Highlander S."/>
            <person name="Gibbs R."/>
        </authorList>
    </citation>
    <scope>NUCLEOTIDE SEQUENCE [LARGE SCALE GENOMIC DNA]</scope>
    <source>
        <strain evidence="4 5">ATCC 23263</strain>
    </source>
</reference>
<proteinExistence type="predicted"/>
<feature type="domain" description="HTH cro/C1-type" evidence="3">
    <location>
        <begin position="25"/>
        <end position="79"/>
    </location>
</feature>
<dbReference type="PANTHER" id="PTHR46558:SF3">
    <property type="entry name" value="TRANSCRIPTIONAL REGULATOR"/>
    <property type="match status" value="1"/>
</dbReference>
<name>E6MJH0_9FIRM</name>
<dbReference type="HOGENOM" id="CLU_066192_2_6_9"/>
<dbReference type="PROSITE" id="PS50943">
    <property type="entry name" value="HTH_CROC1"/>
    <property type="match status" value="1"/>
</dbReference>
<dbReference type="InterPro" id="IPR001387">
    <property type="entry name" value="Cro/C1-type_HTH"/>
</dbReference>
<dbReference type="Gene3D" id="1.10.260.40">
    <property type="entry name" value="lambda repressor-like DNA-binding domains"/>
    <property type="match status" value="1"/>
</dbReference>
<dbReference type="CDD" id="cd00093">
    <property type="entry name" value="HTH_XRE"/>
    <property type="match status" value="1"/>
</dbReference>
<feature type="transmembrane region" description="Helical" evidence="2">
    <location>
        <begin position="158"/>
        <end position="183"/>
    </location>
</feature>
<sequence length="188" mass="20955">MLEATEQNEVRYLRKGVLIMLSENIKTIRKSKGLSQDELAVKLNVVRQTVSKWERGLSVPDSEMLISISEVLETPVSTLLGESINESEASELKAISEKLEVINLQLAQRKERSRRLLHGLFIILCAITVLIFAVIGIAGSPYLGWDYSDPEIAVAGTLFHAFEFVFVRMAPIIFIAGIIGSVLTRRKV</sequence>
<dbReference type="GO" id="GO:0003677">
    <property type="term" value="F:DNA binding"/>
    <property type="evidence" value="ECO:0007669"/>
    <property type="project" value="UniProtKB-KW"/>
</dbReference>
<keyword evidence="2" id="KW-0472">Membrane</keyword>
<keyword evidence="2" id="KW-1133">Transmembrane helix</keyword>
<evidence type="ECO:0000259" key="3">
    <source>
        <dbReference type="PROSITE" id="PS50943"/>
    </source>
</evidence>
<protein>
    <submittedName>
        <fullName evidence="4">DNA-binding helix-turn-helix protein</fullName>
    </submittedName>
</protein>
<dbReference type="InterPro" id="IPR010982">
    <property type="entry name" value="Lambda_DNA-bd_dom_sf"/>
</dbReference>
<dbReference type="EMBL" id="AEQN01000028">
    <property type="protein sequence ID" value="EFV00706.1"/>
    <property type="molecule type" value="Genomic_DNA"/>
</dbReference>
<evidence type="ECO:0000313" key="4">
    <source>
        <dbReference type="EMBL" id="EFV00706.1"/>
    </source>
</evidence>
<dbReference type="AlphaFoldDB" id="E6MJH0"/>
<accession>E6MJH0</accession>
<dbReference type="PANTHER" id="PTHR46558">
    <property type="entry name" value="TRACRIPTIONAL REGULATORY PROTEIN-RELATED-RELATED"/>
    <property type="match status" value="1"/>
</dbReference>
<feature type="transmembrane region" description="Helical" evidence="2">
    <location>
        <begin position="116"/>
        <end position="138"/>
    </location>
</feature>
<gene>
    <name evidence="4" type="ORF">HMP0721_2155</name>
</gene>
<evidence type="ECO:0000256" key="1">
    <source>
        <dbReference type="ARBA" id="ARBA00023125"/>
    </source>
</evidence>
<dbReference type="STRING" id="887929.HMP0721_2155"/>
<organism evidence="4 5">
    <name type="scientific">Pseudoramibacter alactolyticus ATCC 23263</name>
    <dbReference type="NCBI Taxonomy" id="887929"/>
    <lineage>
        <taxon>Bacteria</taxon>
        <taxon>Bacillati</taxon>
        <taxon>Bacillota</taxon>
        <taxon>Clostridia</taxon>
        <taxon>Eubacteriales</taxon>
        <taxon>Eubacteriaceae</taxon>
        <taxon>Pseudoramibacter</taxon>
    </lineage>
</organism>
<keyword evidence="1 4" id="KW-0238">DNA-binding</keyword>
<evidence type="ECO:0000256" key="2">
    <source>
        <dbReference type="SAM" id="Phobius"/>
    </source>
</evidence>